<dbReference type="AlphaFoldDB" id="A0A846YUJ0"/>
<comment type="caution">
    <text evidence="1">The sequence shown here is derived from an EMBL/GenBank/DDBJ whole genome shotgun (WGS) entry which is preliminary data.</text>
</comment>
<protein>
    <submittedName>
        <fullName evidence="1">Uncharacterized protein</fullName>
    </submittedName>
</protein>
<reference evidence="1 2" key="1">
    <citation type="submission" date="2020-04" db="EMBL/GenBank/DDBJ databases">
        <title>MicrobeNet Type strains.</title>
        <authorList>
            <person name="Nicholson A.C."/>
        </authorList>
    </citation>
    <scope>NUCLEOTIDE SEQUENCE [LARGE SCALE GENOMIC DNA]</scope>
    <source>
        <strain evidence="1 2">JCM 3332</strain>
    </source>
</reference>
<evidence type="ECO:0000313" key="2">
    <source>
        <dbReference type="Proteomes" id="UP000570678"/>
    </source>
</evidence>
<name>A0A846YUJ0_9NOCA</name>
<dbReference type="RefSeq" id="WP_062980150.1">
    <property type="nucleotide sequence ID" value="NZ_JAAXOT010000026.1"/>
</dbReference>
<dbReference type="Proteomes" id="UP000570678">
    <property type="component" value="Unassembled WGS sequence"/>
</dbReference>
<organism evidence="1 2">
    <name type="scientific">Nocardia flavorosea</name>
    <dbReference type="NCBI Taxonomy" id="53429"/>
    <lineage>
        <taxon>Bacteria</taxon>
        <taxon>Bacillati</taxon>
        <taxon>Actinomycetota</taxon>
        <taxon>Actinomycetes</taxon>
        <taxon>Mycobacteriales</taxon>
        <taxon>Nocardiaceae</taxon>
        <taxon>Nocardia</taxon>
    </lineage>
</organism>
<gene>
    <name evidence="1" type="ORF">HGA15_31880</name>
</gene>
<accession>A0A846YUJ0</accession>
<sequence length="96" mass="10631">MEVHAYPAGEHGHQFVTRRVDLPVVSVGVGGGFQVEGGQRPAVDIADHPAGFIEHRAVAQNADAALEKVDRYGWHLFLHLVLAVRRGRSFLYVYKN</sequence>
<evidence type="ECO:0000313" key="1">
    <source>
        <dbReference type="EMBL" id="NKY60659.1"/>
    </source>
</evidence>
<proteinExistence type="predicted"/>
<dbReference type="EMBL" id="JAAXOT010000026">
    <property type="protein sequence ID" value="NKY60659.1"/>
    <property type="molecule type" value="Genomic_DNA"/>
</dbReference>
<keyword evidence="2" id="KW-1185">Reference proteome</keyword>